<evidence type="ECO:0000313" key="2">
    <source>
        <dbReference type="EMBL" id="QQD19576.1"/>
    </source>
</evidence>
<accession>A0A7T4R327</accession>
<dbReference type="InterPro" id="IPR018647">
    <property type="entry name" value="SLFN_3-like_DNA/RNA_helicase"/>
</dbReference>
<dbReference type="Pfam" id="PF09848">
    <property type="entry name" value="SLFN-g3_helicase"/>
    <property type="match status" value="1"/>
</dbReference>
<dbReference type="InterPro" id="IPR027417">
    <property type="entry name" value="P-loop_NTPase"/>
</dbReference>
<dbReference type="EMBL" id="CP066167">
    <property type="protein sequence ID" value="QQD19576.1"/>
    <property type="molecule type" value="Genomic_DNA"/>
</dbReference>
<dbReference type="SMART" id="SM00382">
    <property type="entry name" value="AAA"/>
    <property type="match status" value="1"/>
</dbReference>
<evidence type="ECO:0000259" key="1">
    <source>
        <dbReference type="SMART" id="SM00382"/>
    </source>
</evidence>
<dbReference type="InterPro" id="IPR003593">
    <property type="entry name" value="AAA+_ATPase"/>
</dbReference>
<evidence type="ECO:0000313" key="3">
    <source>
        <dbReference type="Proteomes" id="UP000596063"/>
    </source>
</evidence>
<dbReference type="AlphaFoldDB" id="A0A7T4R327"/>
<organism evidence="2 3">
    <name type="scientific">Spongiibacter nanhainus</name>
    <dbReference type="NCBI Taxonomy" id="2794344"/>
    <lineage>
        <taxon>Bacteria</taxon>
        <taxon>Pseudomonadati</taxon>
        <taxon>Pseudomonadota</taxon>
        <taxon>Gammaproteobacteria</taxon>
        <taxon>Cellvibrionales</taxon>
        <taxon>Spongiibacteraceae</taxon>
        <taxon>Spongiibacter</taxon>
    </lineage>
</organism>
<protein>
    <submittedName>
        <fullName evidence="2">DUF2075 domain-containing protein</fullName>
    </submittedName>
</protein>
<name>A0A7T4R327_9GAMM</name>
<dbReference type="KEGG" id="snan:I6N98_06915"/>
<keyword evidence="3" id="KW-1185">Reference proteome</keyword>
<gene>
    <name evidence="2" type="ORF">I6N98_06915</name>
</gene>
<dbReference type="SUPFAM" id="SSF52540">
    <property type="entry name" value="P-loop containing nucleoside triphosphate hydrolases"/>
    <property type="match status" value="1"/>
</dbReference>
<dbReference type="Gene3D" id="3.40.50.300">
    <property type="entry name" value="P-loop containing nucleotide triphosphate hydrolases"/>
    <property type="match status" value="1"/>
</dbReference>
<reference evidence="2 3" key="1">
    <citation type="submission" date="2020-12" db="EMBL/GenBank/DDBJ databases">
        <authorList>
            <person name="Shan Y."/>
        </authorList>
    </citation>
    <scope>NUCLEOTIDE SEQUENCE [LARGE SCALE GENOMIC DNA]</scope>
    <source>
        <strain evidence="3">csc3.9</strain>
    </source>
</reference>
<dbReference type="RefSeq" id="WP_198571060.1">
    <property type="nucleotide sequence ID" value="NZ_CP066167.1"/>
</dbReference>
<dbReference type="Proteomes" id="UP000596063">
    <property type="component" value="Chromosome"/>
</dbReference>
<sequence>MTAYFSSSIKTFCHITPDEVSARLHAKYAADGFSSQYTTQTEAWNNTIPRLQEEFRALMREHPTASSWRVLLEYPLYRLRRRIDVLVLTPAALVVVELKVGESEFRSTDRRQVEEYALDLRDFHASSSGVSIVPLLWCTGASTTTYAPTTKPGDVAEVGLVGKTGVARIIGQIGLSQPVISYEINEWETGQYRPVPTVVDAATTLFAGHGVREIAQADATNLDASANRVVEIIKETQRNRSRSLIFLAGVPGSGKTLAGLQVVHNAVESGVEDRGDIVYLSGNTPLVVVLREALARDEAGRRKARGERGQLAEARNSVRTRIQHIIDFLREYLTSDDGSAPHEHVIVFDEAQRAWDEDYGKKKFGRPSSEPRLLLEIMGRHPDWCSIVALVGGGQEINAGENGIAEWGKALRELGADVLKSWSVYGPPNFVEGSEATAKLGAGSLSGVGSVKVDRDLELTVPLRSFRSPLLSQWVAAVLDGDAPSAAGLAEHLGDYPILVVRSLDCARNWLKDAARGERRFGLVASSGARRLRADGLGVTLNATDGSAIAQWYLNGRGDVRSSFALEVPANEYTTQGLELDFVGLCWGGDLVWDGDCWQYRQFRGNDWASVNGDRQRFVANSYRVLMTRGREGLVIWVPEGSEEDPTREPENLDWTARFLVSCGAKQCLEGDA</sequence>
<proteinExistence type="predicted"/>
<feature type="domain" description="AAA+ ATPase" evidence="1">
    <location>
        <begin position="241"/>
        <end position="504"/>
    </location>
</feature>